<evidence type="ECO:0000313" key="2">
    <source>
        <dbReference type="Proteomes" id="UP000272474"/>
    </source>
</evidence>
<dbReference type="Proteomes" id="UP000272474">
    <property type="component" value="Unassembled WGS sequence"/>
</dbReference>
<protein>
    <submittedName>
        <fullName evidence="1">Uncharacterized protein</fullName>
    </submittedName>
</protein>
<reference evidence="1 2" key="1">
    <citation type="journal article" date="2014" name="Int. J. Syst. Evol. Microbiol.">
        <title>Streptomyces hoynatensis sp. nov., isolated from deep marine sediment.</title>
        <authorList>
            <person name="Veyisoglu A."/>
            <person name="Sahin N."/>
        </authorList>
    </citation>
    <scope>NUCLEOTIDE SEQUENCE [LARGE SCALE GENOMIC DNA]</scope>
    <source>
        <strain evidence="1 2">KCTC 29097</strain>
    </source>
</reference>
<name>A0A3A9Z4G6_9ACTN</name>
<dbReference type="RefSeq" id="WP_120678403.1">
    <property type="nucleotide sequence ID" value="NZ_RBAL01000005.1"/>
</dbReference>
<proteinExistence type="predicted"/>
<sequence>MREFVGTHEVLSDEDLVELALGMGTDPELWLGVEGESEQERAARLDAGADILADDPDLAAPVTTLALAAIETHALALAARWGGGPVVAR</sequence>
<gene>
    <name evidence="1" type="ORF">D7294_11500</name>
</gene>
<dbReference type="OrthoDB" id="4331107at2"/>
<evidence type="ECO:0000313" key="1">
    <source>
        <dbReference type="EMBL" id="RKN43110.1"/>
    </source>
</evidence>
<keyword evidence="2" id="KW-1185">Reference proteome</keyword>
<organism evidence="1 2">
    <name type="scientific">Streptomyces hoynatensis</name>
    <dbReference type="NCBI Taxonomy" id="1141874"/>
    <lineage>
        <taxon>Bacteria</taxon>
        <taxon>Bacillati</taxon>
        <taxon>Actinomycetota</taxon>
        <taxon>Actinomycetes</taxon>
        <taxon>Kitasatosporales</taxon>
        <taxon>Streptomycetaceae</taxon>
        <taxon>Streptomyces</taxon>
    </lineage>
</organism>
<accession>A0A3A9Z4G6</accession>
<dbReference type="AlphaFoldDB" id="A0A3A9Z4G6"/>
<comment type="caution">
    <text evidence="1">The sequence shown here is derived from an EMBL/GenBank/DDBJ whole genome shotgun (WGS) entry which is preliminary data.</text>
</comment>
<dbReference type="EMBL" id="RBAL01000005">
    <property type="protein sequence ID" value="RKN43110.1"/>
    <property type="molecule type" value="Genomic_DNA"/>
</dbReference>